<organism evidence="6 7">
    <name type="scientific">Candidatus Nomurabacteria bacterium RIFCSPHIGHO2_02_FULL_38_15</name>
    <dbReference type="NCBI Taxonomy" id="1801752"/>
    <lineage>
        <taxon>Bacteria</taxon>
        <taxon>Candidatus Nomuraibacteriota</taxon>
    </lineage>
</organism>
<evidence type="ECO:0000256" key="3">
    <source>
        <dbReference type="ARBA" id="ARBA00022840"/>
    </source>
</evidence>
<evidence type="ECO:0000256" key="1">
    <source>
        <dbReference type="ARBA" id="ARBA00022679"/>
    </source>
</evidence>
<keyword evidence="3 4" id="KW-0067">ATP-binding</keyword>
<accession>A0A1F6VSP8</accession>
<keyword evidence="4" id="KW-0169">Cobalamin biosynthesis</keyword>
<dbReference type="EC" id="2.5.1.17" evidence="4"/>
<dbReference type="Pfam" id="PF01923">
    <property type="entry name" value="Cob_adeno_trans"/>
    <property type="match status" value="1"/>
</dbReference>
<comment type="caution">
    <text evidence="6">The sequence shown here is derived from an EMBL/GenBank/DDBJ whole genome shotgun (WGS) entry which is preliminary data.</text>
</comment>
<comment type="catalytic activity">
    <reaction evidence="4">
        <text>2 cob(II)yrinate a,c diamide + reduced [electron-transfer flavoprotein] + 2 ATP = 2 adenosylcob(III)yrinate a,c-diamide + 2 triphosphate + oxidized [electron-transfer flavoprotein] + 3 H(+)</text>
        <dbReference type="Rhea" id="RHEA:11528"/>
        <dbReference type="Rhea" id="RHEA-COMP:10685"/>
        <dbReference type="Rhea" id="RHEA-COMP:10686"/>
        <dbReference type="ChEBI" id="CHEBI:15378"/>
        <dbReference type="ChEBI" id="CHEBI:18036"/>
        <dbReference type="ChEBI" id="CHEBI:30616"/>
        <dbReference type="ChEBI" id="CHEBI:57692"/>
        <dbReference type="ChEBI" id="CHEBI:58307"/>
        <dbReference type="ChEBI" id="CHEBI:58503"/>
        <dbReference type="ChEBI" id="CHEBI:58537"/>
        <dbReference type="EC" id="2.5.1.17"/>
    </reaction>
</comment>
<protein>
    <recommendedName>
        <fullName evidence="4">Corrinoid adenosyltransferase</fullName>
        <ecNumber evidence="4">2.5.1.17</ecNumber>
    </recommendedName>
    <alternativeName>
        <fullName evidence="4">Cob(II)alamin adenosyltransferase</fullName>
    </alternativeName>
    <alternativeName>
        <fullName evidence="4">Cob(II)yrinic acid a,c-diamide adenosyltransferase</fullName>
    </alternativeName>
    <alternativeName>
        <fullName evidence="4">Cobinamide/cobalamin adenosyltransferase</fullName>
    </alternativeName>
</protein>
<evidence type="ECO:0000256" key="2">
    <source>
        <dbReference type="ARBA" id="ARBA00022741"/>
    </source>
</evidence>
<comment type="similarity">
    <text evidence="4">Belongs to the Cob(I)alamin adenosyltransferase family.</text>
</comment>
<dbReference type="EMBL" id="MFUC01000001">
    <property type="protein sequence ID" value="OGI72697.1"/>
    <property type="molecule type" value="Genomic_DNA"/>
</dbReference>
<name>A0A1F6VSP8_9BACT</name>
<dbReference type="GO" id="GO:0009236">
    <property type="term" value="P:cobalamin biosynthetic process"/>
    <property type="evidence" value="ECO:0007669"/>
    <property type="project" value="UniProtKB-UniRule"/>
</dbReference>
<dbReference type="NCBIfam" id="TIGR00636">
    <property type="entry name" value="PduO_Nterm"/>
    <property type="match status" value="1"/>
</dbReference>
<dbReference type="InterPro" id="IPR016030">
    <property type="entry name" value="CblAdoTrfase-like"/>
</dbReference>
<dbReference type="STRING" id="1801752.A3J61_00190"/>
<dbReference type="GO" id="GO:0005524">
    <property type="term" value="F:ATP binding"/>
    <property type="evidence" value="ECO:0007669"/>
    <property type="project" value="UniProtKB-UniRule"/>
</dbReference>
<keyword evidence="1 4" id="KW-0808">Transferase</keyword>
<evidence type="ECO:0000259" key="5">
    <source>
        <dbReference type="Pfam" id="PF01923"/>
    </source>
</evidence>
<evidence type="ECO:0000313" key="6">
    <source>
        <dbReference type="EMBL" id="OGI72697.1"/>
    </source>
</evidence>
<dbReference type="PANTHER" id="PTHR12213:SF0">
    <property type="entry name" value="CORRINOID ADENOSYLTRANSFERASE MMAB"/>
    <property type="match status" value="1"/>
</dbReference>
<reference evidence="6 7" key="1">
    <citation type="journal article" date="2016" name="Nat. Commun.">
        <title>Thousands of microbial genomes shed light on interconnected biogeochemical processes in an aquifer system.</title>
        <authorList>
            <person name="Anantharaman K."/>
            <person name="Brown C.T."/>
            <person name="Hug L.A."/>
            <person name="Sharon I."/>
            <person name="Castelle C.J."/>
            <person name="Probst A.J."/>
            <person name="Thomas B.C."/>
            <person name="Singh A."/>
            <person name="Wilkins M.J."/>
            <person name="Karaoz U."/>
            <person name="Brodie E.L."/>
            <person name="Williams K.H."/>
            <person name="Hubbard S.S."/>
            <person name="Banfield J.F."/>
        </authorList>
    </citation>
    <scope>NUCLEOTIDE SEQUENCE [LARGE SCALE GENOMIC DNA]</scope>
</reference>
<dbReference type="Proteomes" id="UP000179686">
    <property type="component" value="Unassembled WGS sequence"/>
</dbReference>
<evidence type="ECO:0000256" key="4">
    <source>
        <dbReference type="RuleBase" id="RU366026"/>
    </source>
</evidence>
<dbReference type="AlphaFoldDB" id="A0A1F6VSP8"/>
<evidence type="ECO:0000313" key="7">
    <source>
        <dbReference type="Proteomes" id="UP000179686"/>
    </source>
</evidence>
<keyword evidence="2 4" id="KW-0547">Nucleotide-binding</keyword>
<comment type="catalytic activity">
    <reaction evidence="4">
        <text>2 cob(II)alamin + reduced [electron-transfer flavoprotein] + 2 ATP = 2 adenosylcob(III)alamin + 2 triphosphate + oxidized [electron-transfer flavoprotein] + 3 H(+)</text>
        <dbReference type="Rhea" id="RHEA:28671"/>
        <dbReference type="Rhea" id="RHEA-COMP:10685"/>
        <dbReference type="Rhea" id="RHEA-COMP:10686"/>
        <dbReference type="ChEBI" id="CHEBI:15378"/>
        <dbReference type="ChEBI" id="CHEBI:16304"/>
        <dbReference type="ChEBI" id="CHEBI:18036"/>
        <dbReference type="ChEBI" id="CHEBI:18408"/>
        <dbReference type="ChEBI" id="CHEBI:30616"/>
        <dbReference type="ChEBI" id="CHEBI:57692"/>
        <dbReference type="ChEBI" id="CHEBI:58307"/>
        <dbReference type="EC" id="2.5.1.17"/>
    </reaction>
</comment>
<sequence length="191" mass="20879">MLYTGKGDGGTTKLFNTPVGERLSKSANIFEALGTIDELNSFLGIVKVLCTQTGYAVNAQSFESIIHNVQENLFIIQAELAGSAMSITESTIHEVEGLITNIETNLPPIKTFFISGGTLLGAHFDTARTIARRAERRVVAVHEAGSQGQSLRKNKVSEQTLKYLNRLSSLFYALARYSNHLVGIDEKPPSY</sequence>
<proteinExistence type="inferred from homology"/>
<dbReference type="SUPFAM" id="SSF89028">
    <property type="entry name" value="Cobalamin adenosyltransferase-like"/>
    <property type="match status" value="1"/>
</dbReference>
<gene>
    <name evidence="6" type="ORF">A3J61_00190</name>
</gene>
<dbReference type="GO" id="GO:0008817">
    <property type="term" value="F:corrinoid adenosyltransferase activity"/>
    <property type="evidence" value="ECO:0007669"/>
    <property type="project" value="UniProtKB-UniRule"/>
</dbReference>
<dbReference type="PANTHER" id="PTHR12213">
    <property type="entry name" value="CORRINOID ADENOSYLTRANSFERASE"/>
    <property type="match status" value="1"/>
</dbReference>
<dbReference type="InterPro" id="IPR029499">
    <property type="entry name" value="PduO-typ"/>
</dbReference>
<feature type="domain" description="Cobalamin adenosyltransferase-like" evidence="5">
    <location>
        <begin position="2"/>
        <end position="177"/>
    </location>
</feature>
<dbReference type="UniPathway" id="UPA00148">
    <property type="reaction ID" value="UER00233"/>
</dbReference>
<comment type="pathway">
    <text evidence="4">Cofactor biosynthesis; adenosylcobalamin biosynthesis; adenosylcobalamin from cob(II)yrinate a,c-diamide: step 2/7.</text>
</comment>
<dbReference type="InterPro" id="IPR036451">
    <property type="entry name" value="CblAdoTrfase-like_sf"/>
</dbReference>
<dbReference type="Gene3D" id="1.20.1200.10">
    <property type="entry name" value="Cobalamin adenosyltransferase-like"/>
    <property type="match status" value="1"/>
</dbReference>